<keyword evidence="2" id="KW-1185">Reference proteome</keyword>
<dbReference type="AlphaFoldDB" id="A0AAV6MIY5"/>
<dbReference type="EMBL" id="JAGKQH010000014">
    <property type="protein sequence ID" value="KAG6581612.1"/>
    <property type="molecule type" value="Genomic_DNA"/>
</dbReference>
<accession>A0AAV6MIY5</accession>
<dbReference type="Proteomes" id="UP000685013">
    <property type="component" value="Chromosome 14"/>
</dbReference>
<proteinExistence type="predicted"/>
<protein>
    <submittedName>
        <fullName evidence="1">Uncharacterized protein</fullName>
    </submittedName>
</protein>
<gene>
    <name evidence="1" type="ORF">SDJN03_21614</name>
</gene>
<comment type="caution">
    <text evidence="1">The sequence shown here is derived from an EMBL/GenBank/DDBJ whole genome shotgun (WGS) entry which is preliminary data.</text>
</comment>
<name>A0AAV6MIY5_9ROSI</name>
<feature type="non-terminal residue" evidence="1">
    <location>
        <position position="1"/>
    </location>
</feature>
<reference evidence="1 2" key="1">
    <citation type="journal article" date="2021" name="Hortic Res">
        <title>The domestication of Cucurbita argyrosperma as revealed by the genome of its wild relative.</title>
        <authorList>
            <person name="Barrera-Redondo J."/>
            <person name="Sanchez-de la Vega G."/>
            <person name="Aguirre-Liguori J.A."/>
            <person name="Castellanos-Morales G."/>
            <person name="Gutierrez-Guerrero Y.T."/>
            <person name="Aguirre-Dugua X."/>
            <person name="Aguirre-Planter E."/>
            <person name="Tenaillon M.I."/>
            <person name="Lira-Saade R."/>
            <person name="Eguiarte L.E."/>
        </authorList>
    </citation>
    <scope>NUCLEOTIDE SEQUENCE [LARGE SCALE GENOMIC DNA]</scope>
    <source>
        <strain evidence="1">JBR-2021</strain>
    </source>
</reference>
<organism evidence="1 2">
    <name type="scientific">Cucurbita argyrosperma subsp. sororia</name>
    <dbReference type="NCBI Taxonomy" id="37648"/>
    <lineage>
        <taxon>Eukaryota</taxon>
        <taxon>Viridiplantae</taxon>
        <taxon>Streptophyta</taxon>
        <taxon>Embryophyta</taxon>
        <taxon>Tracheophyta</taxon>
        <taxon>Spermatophyta</taxon>
        <taxon>Magnoliopsida</taxon>
        <taxon>eudicotyledons</taxon>
        <taxon>Gunneridae</taxon>
        <taxon>Pentapetalae</taxon>
        <taxon>rosids</taxon>
        <taxon>fabids</taxon>
        <taxon>Cucurbitales</taxon>
        <taxon>Cucurbitaceae</taxon>
        <taxon>Cucurbiteae</taxon>
        <taxon>Cucurbita</taxon>
    </lineage>
</organism>
<evidence type="ECO:0000313" key="1">
    <source>
        <dbReference type="EMBL" id="KAG6581612.1"/>
    </source>
</evidence>
<sequence>MQISPGVFRGNEPPFSVSTIFISAFLTTVPQAPGFIGNGSFANAKPIVSTGPASVIPYPCNQQNFSDQS</sequence>
<evidence type="ECO:0000313" key="2">
    <source>
        <dbReference type="Proteomes" id="UP000685013"/>
    </source>
</evidence>